<comment type="caution">
    <text evidence="1">The sequence shown here is derived from an EMBL/GenBank/DDBJ whole genome shotgun (WGS) entry which is preliminary data.</text>
</comment>
<gene>
    <name evidence="1" type="ORF">NPIL_423601</name>
</gene>
<organism evidence="1 2">
    <name type="scientific">Nephila pilipes</name>
    <name type="common">Giant wood spider</name>
    <name type="synonym">Nephila maculata</name>
    <dbReference type="NCBI Taxonomy" id="299642"/>
    <lineage>
        <taxon>Eukaryota</taxon>
        <taxon>Metazoa</taxon>
        <taxon>Ecdysozoa</taxon>
        <taxon>Arthropoda</taxon>
        <taxon>Chelicerata</taxon>
        <taxon>Arachnida</taxon>
        <taxon>Araneae</taxon>
        <taxon>Araneomorphae</taxon>
        <taxon>Entelegynae</taxon>
        <taxon>Araneoidea</taxon>
        <taxon>Nephilidae</taxon>
        <taxon>Nephila</taxon>
    </lineage>
</organism>
<dbReference type="Proteomes" id="UP000887013">
    <property type="component" value="Unassembled WGS sequence"/>
</dbReference>
<reference evidence="1" key="1">
    <citation type="submission" date="2020-08" db="EMBL/GenBank/DDBJ databases">
        <title>Multicomponent nature underlies the extraordinary mechanical properties of spider dragline silk.</title>
        <authorList>
            <person name="Kono N."/>
            <person name="Nakamura H."/>
            <person name="Mori M."/>
            <person name="Yoshida Y."/>
            <person name="Ohtoshi R."/>
            <person name="Malay A.D."/>
            <person name="Moran D.A.P."/>
            <person name="Tomita M."/>
            <person name="Numata K."/>
            <person name="Arakawa K."/>
        </authorList>
    </citation>
    <scope>NUCLEOTIDE SEQUENCE</scope>
</reference>
<dbReference type="EMBL" id="BMAW01092723">
    <property type="protein sequence ID" value="GFS56543.1"/>
    <property type="molecule type" value="Genomic_DNA"/>
</dbReference>
<name>A0A8X6ISZ4_NEPPI</name>
<dbReference type="AlphaFoldDB" id="A0A8X6ISZ4"/>
<evidence type="ECO:0000313" key="1">
    <source>
        <dbReference type="EMBL" id="GFS56543.1"/>
    </source>
</evidence>
<keyword evidence="2" id="KW-1185">Reference proteome</keyword>
<protein>
    <submittedName>
        <fullName evidence="1">Uncharacterized protein</fullName>
    </submittedName>
</protein>
<sequence length="103" mass="11866">MIISMIFEVCLHILQWVLRAFAAFDLLYFIEIILFELMIEVFDYATTEFFNGFVFSSATTQDTTADAAVVHYPTVQKTYEALELQPKLVPQRVITTVTETTDE</sequence>
<accession>A0A8X6ISZ4</accession>
<evidence type="ECO:0000313" key="2">
    <source>
        <dbReference type="Proteomes" id="UP000887013"/>
    </source>
</evidence>
<proteinExistence type="predicted"/>